<evidence type="ECO:0008006" key="10">
    <source>
        <dbReference type="Google" id="ProtNLM"/>
    </source>
</evidence>
<name>A0A7N0ZR83_KALFE</name>
<dbReference type="Gramene" id="Kaladp0018s0175.2.v1.1">
    <property type="protein sequence ID" value="Kaladp0018s0175.2.v1.1"/>
    <property type="gene ID" value="Kaladp0018s0175.v1.1"/>
</dbReference>
<dbReference type="Gene3D" id="1.20.1250.20">
    <property type="entry name" value="MFS general substrate transporter like domains"/>
    <property type="match status" value="1"/>
</dbReference>
<feature type="domain" description="NFD4 C-terminal" evidence="7">
    <location>
        <begin position="288"/>
        <end position="503"/>
    </location>
</feature>
<dbReference type="InterPro" id="IPR036259">
    <property type="entry name" value="MFS_trans_sf"/>
</dbReference>
<feature type="transmembrane region" description="Helical" evidence="5">
    <location>
        <begin position="301"/>
        <end position="319"/>
    </location>
</feature>
<evidence type="ECO:0000256" key="5">
    <source>
        <dbReference type="SAM" id="Phobius"/>
    </source>
</evidence>
<dbReference type="InterPro" id="IPR056555">
    <property type="entry name" value="NFD4_C"/>
</dbReference>
<dbReference type="EnsemblPlants" id="Kaladp0018s0175.2.v1.1">
    <property type="protein sequence ID" value="Kaladp0018s0175.2.v1.1"/>
    <property type="gene ID" value="Kaladp0018s0175.v1.1"/>
</dbReference>
<reference evidence="8" key="1">
    <citation type="submission" date="2021-01" db="UniProtKB">
        <authorList>
            <consortium name="EnsemblPlants"/>
        </authorList>
    </citation>
    <scope>IDENTIFICATION</scope>
</reference>
<keyword evidence="4 5" id="KW-0472">Membrane</keyword>
<dbReference type="PANTHER" id="PTHR21576">
    <property type="entry name" value="UNCHARACTERIZED NODULIN-LIKE PROTEIN"/>
    <property type="match status" value="1"/>
</dbReference>
<dbReference type="Proteomes" id="UP000594263">
    <property type="component" value="Unplaced"/>
</dbReference>
<feature type="transmembrane region" description="Helical" evidence="5">
    <location>
        <begin position="100"/>
        <end position="126"/>
    </location>
</feature>
<dbReference type="PANTHER" id="PTHR21576:SF134">
    <property type="entry name" value="NODULIN-LIKE DOMAIN-CONTAINING PROTEIN"/>
    <property type="match status" value="1"/>
</dbReference>
<proteinExistence type="predicted"/>
<evidence type="ECO:0000259" key="6">
    <source>
        <dbReference type="Pfam" id="PF06813"/>
    </source>
</evidence>
<dbReference type="Pfam" id="PF23262">
    <property type="entry name" value="NFD4_C"/>
    <property type="match status" value="1"/>
</dbReference>
<feature type="transmembrane region" description="Helical" evidence="5">
    <location>
        <begin position="432"/>
        <end position="451"/>
    </location>
</feature>
<dbReference type="SUPFAM" id="SSF103473">
    <property type="entry name" value="MFS general substrate transporter"/>
    <property type="match status" value="1"/>
</dbReference>
<feature type="transmembrane region" description="Helical" evidence="5">
    <location>
        <begin position="399"/>
        <end position="420"/>
    </location>
</feature>
<sequence>MVGQSRKWTILVATIWIQAFTGTNFDFSSYSSDLKSVLGISQLQLNYLSVASDMGKAFGWCSGVALLYVPMSVVMFMAALMGLVGYGLQWAVILKLISVPYILVFCMCLLAGCSISWFNTVCYMLCIRNFPTNRSLALSLTISFNGNLPAETVKRDAFIFLVLNVVAVVTGLYLLLLNSIVSNAVVARVLLVGAIFLLVVPLCMPGIVCARDWASRTILPSINFQFLDSASFTLVDIEDLELRKRLVSPTSELVEISSNGASGDLKVSCKETFEKVLIEKNRLLVLGEEHSASLLIQRWDFWLYYVAYFCSGTLGIVYSNNLGQISQSLGFSSRTSSMVTLYSTCSFFGRLLSAAPDILRDKVHFARTGWLTAAIVVTPFAFFLLAASGSETALSATTALIGLSSGFIFSAAVSITSELFGPNSAGVNHNILITNIPLGSILYGLQAALVYDSQAAGGSVNIFSLGEALVCMGRQCYFQTLIWWGCISILGLVSCFFLFLRTKPAYEQLDRKQFRTESYEAMSTT</sequence>
<feature type="transmembrane region" description="Helical" evidence="5">
    <location>
        <begin position="189"/>
        <end position="210"/>
    </location>
</feature>
<feature type="transmembrane region" description="Helical" evidence="5">
    <location>
        <begin position="368"/>
        <end position="387"/>
    </location>
</feature>
<dbReference type="InterPro" id="IPR010658">
    <property type="entry name" value="Nodulin-like"/>
</dbReference>
<evidence type="ECO:0000256" key="3">
    <source>
        <dbReference type="ARBA" id="ARBA00022989"/>
    </source>
</evidence>
<evidence type="ECO:0000259" key="7">
    <source>
        <dbReference type="Pfam" id="PF23262"/>
    </source>
</evidence>
<dbReference type="Pfam" id="PF06813">
    <property type="entry name" value="Nodulin-like"/>
    <property type="match status" value="1"/>
</dbReference>
<keyword evidence="2 5" id="KW-0812">Transmembrane</keyword>
<evidence type="ECO:0000256" key="1">
    <source>
        <dbReference type="ARBA" id="ARBA00004141"/>
    </source>
</evidence>
<keyword evidence="9" id="KW-1185">Reference proteome</keyword>
<evidence type="ECO:0000313" key="8">
    <source>
        <dbReference type="EnsemblPlants" id="Kaladp0018s0175.2.v1.1"/>
    </source>
</evidence>
<feature type="transmembrane region" description="Helical" evidence="5">
    <location>
        <begin position="64"/>
        <end position="88"/>
    </location>
</feature>
<keyword evidence="3 5" id="KW-1133">Transmembrane helix</keyword>
<feature type="transmembrane region" description="Helical" evidence="5">
    <location>
        <begin position="481"/>
        <end position="500"/>
    </location>
</feature>
<evidence type="ECO:0000313" key="9">
    <source>
        <dbReference type="Proteomes" id="UP000594263"/>
    </source>
</evidence>
<dbReference type="GO" id="GO:0016020">
    <property type="term" value="C:membrane"/>
    <property type="evidence" value="ECO:0007669"/>
    <property type="project" value="UniProtKB-SubCell"/>
</dbReference>
<evidence type="ECO:0000256" key="2">
    <source>
        <dbReference type="ARBA" id="ARBA00022692"/>
    </source>
</evidence>
<protein>
    <recommendedName>
        <fullName evidence="10">Nodulin-like domain-containing protein</fullName>
    </recommendedName>
</protein>
<dbReference type="AlphaFoldDB" id="A0A7N0ZR83"/>
<feature type="domain" description="Nodulin-like" evidence="6">
    <location>
        <begin position="7"/>
        <end position="146"/>
    </location>
</feature>
<evidence type="ECO:0000256" key="4">
    <source>
        <dbReference type="ARBA" id="ARBA00023136"/>
    </source>
</evidence>
<comment type="subcellular location">
    <subcellularLocation>
        <location evidence="1">Membrane</location>
        <topology evidence="1">Multi-pass membrane protein</topology>
    </subcellularLocation>
</comment>
<feature type="transmembrane region" description="Helical" evidence="5">
    <location>
        <begin position="157"/>
        <end position="177"/>
    </location>
</feature>
<organism evidence="8 9">
    <name type="scientific">Kalanchoe fedtschenkoi</name>
    <name type="common">Lavender scallops</name>
    <name type="synonym">South American air plant</name>
    <dbReference type="NCBI Taxonomy" id="63787"/>
    <lineage>
        <taxon>Eukaryota</taxon>
        <taxon>Viridiplantae</taxon>
        <taxon>Streptophyta</taxon>
        <taxon>Embryophyta</taxon>
        <taxon>Tracheophyta</taxon>
        <taxon>Spermatophyta</taxon>
        <taxon>Magnoliopsida</taxon>
        <taxon>eudicotyledons</taxon>
        <taxon>Gunneridae</taxon>
        <taxon>Pentapetalae</taxon>
        <taxon>Saxifragales</taxon>
        <taxon>Crassulaceae</taxon>
        <taxon>Kalanchoe</taxon>
    </lineage>
</organism>
<accession>A0A7N0ZR83</accession>